<proteinExistence type="predicted"/>
<dbReference type="STRING" id="1408157.A0A1J7K174"/>
<organism evidence="2 3">
    <name type="scientific">Coniochaeta ligniaria NRRL 30616</name>
    <dbReference type="NCBI Taxonomy" id="1408157"/>
    <lineage>
        <taxon>Eukaryota</taxon>
        <taxon>Fungi</taxon>
        <taxon>Dikarya</taxon>
        <taxon>Ascomycota</taxon>
        <taxon>Pezizomycotina</taxon>
        <taxon>Sordariomycetes</taxon>
        <taxon>Sordariomycetidae</taxon>
        <taxon>Coniochaetales</taxon>
        <taxon>Coniochaetaceae</taxon>
        <taxon>Coniochaeta</taxon>
    </lineage>
</organism>
<dbReference type="OrthoDB" id="5379420at2759"/>
<feature type="region of interest" description="Disordered" evidence="1">
    <location>
        <begin position="173"/>
        <end position="192"/>
    </location>
</feature>
<evidence type="ECO:0000313" key="3">
    <source>
        <dbReference type="Proteomes" id="UP000182658"/>
    </source>
</evidence>
<reference evidence="2 3" key="1">
    <citation type="submission" date="2016-10" db="EMBL/GenBank/DDBJ databases">
        <title>Draft genome sequence of Coniochaeta ligniaria NRRL30616, a lignocellulolytic fungus for bioabatement of inhibitors in plant biomass hydrolysates.</title>
        <authorList>
            <consortium name="DOE Joint Genome Institute"/>
            <person name="Jimenez D.J."/>
            <person name="Hector R.E."/>
            <person name="Riley R."/>
            <person name="Sun H."/>
            <person name="Grigoriev I.V."/>
            <person name="Van Elsas J.D."/>
            <person name="Nichols N.N."/>
        </authorList>
    </citation>
    <scope>NUCLEOTIDE SEQUENCE [LARGE SCALE GENOMIC DNA]</scope>
    <source>
        <strain evidence="2 3">NRRL 30616</strain>
    </source>
</reference>
<gene>
    <name evidence="2" type="ORF">CONLIGDRAFT_628791</name>
</gene>
<dbReference type="EMBL" id="KV875094">
    <property type="protein sequence ID" value="OIW33874.1"/>
    <property type="molecule type" value="Genomic_DNA"/>
</dbReference>
<dbReference type="Proteomes" id="UP000182658">
    <property type="component" value="Unassembled WGS sequence"/>
</dbReference>
<protein>
    <submittedName>
        <fullName evidence="2">Uncharacterized protein</fullName>
    </submittedName>
</protein>
<name>A0A1J7K174_9PEZI</name>
<accession>A0A1J7K174</accession>
<dbReference type="AlphaFoldDB" id="A0A1J7K174"/>
<keyword evidence="3" id="KW-1185">Reference proteome</keyword>
<sequence length="299" mass="32482">MEAQVFTQAYVPGVEFLRTQLASLGPPDLTLDQCLEATRLYCDGAPKRDSVWAKKLITETNITPYTLHYLGIMLAYPYTNPTHDLGWNMLVTAHTLDYVPSTLQLILHLEQTHPQATRPKDFKPPAPVQSAISKHQALVRAARDPSALALQAHLLTTAGNNKAAADTFDKAWRAGTSQPQPPPSSSPSPRRPRWLLEGTCHLVRGQRLLEQGKAAEAAACVRVAALELDQPQAYAALAKIADPAEQAGYTMKAAMSGIRSACEGMARVVARAAEEPGLSAAERKTRTLMAREWGMLSGP</sequence>
<evidence type="ECO:0000256" key="1">
    <source>
        <dbReference type="SAM" id="MobiDB-lite"/>
    </source>
</evidence>
<evidence type="ECO:0000313" key="2">
    <source>
        <dbReference type="EMBL" id="OIW33874.1"/>
    </source>
</evidence>
<dbReference type="InParanoid" id="A0A1J7K174"/>